<dbReference type="EMBL" id="LCYA01000002">
    <property type="protein sequence ID" value="KWV90279.1"/>
    <property type="molecule type" value="Genomic_DNA"/>
</dbReference>
<dbReference type="AlphaFoldDB" id="A0A120G9E4"/>
<organism evidence="1 2">
    <name type="scientific">Pseudomonas fluorescens</name>
    <dbReference type="NCBI Taxonomy" id="294"/>
    <lineage>
        <taxon>Bacteria</taxon>
        <taxon>Pseudomonadati</taxon>
        <taxon>Pseudomonadota</taxon>
        <taxon>Gammaproteobacteria</taxon>
        <taxon>Pseudomonadales</taxon>
        <taxon>Pseudomonadaceae</taxon>
        <taxon>Pseudomonas</taxon>
    </lineage>
</organism>
<dbReference type="PATRIC" id="fig|294.194.peg.303"/>
<name>A0A120G9E4_PSEFL</name>
<protein>
    <submittedName>
        <fullName evidence="1">Uncharacterized protein</fullName>
    </submittedName>
</protein>
<reference evidence="1 2" key="1">
    <citation type="submission" date="2015-05" db="EMBL/GenBank/DDBJ databases">
        <title>A genomic and transcriptomic approach to investigate the blue pigment phenotype in Pseudomonas fluorescens.</title>
        <authorList>
            <person name="Andreani N.A."/>
            <person name="Cardazzo B."/>
        </authorList>
    </citation>
    <scope>NUCLEOTIDE SEQUENCE [LARGE SCALE GENOMIC DNA]</scope>
    <source>
        <strain evidence="1 2">Ps_22</strain>
    </source>
</reference>
<sequence length="168" mass="18070">MGEVGLGAEFSRIDVGAFQVHAEYAGAAGWPLFAERAELTEHARNFFHRRRHGGGQQRGGAKAHVGTGNGLEGARTFHDVGAATAMHMQVDKARQQVGQVVVGRVARRAVNGDNLAVLMHQATTHPAAGREDIVFSHGQFSKFAFRRSSHGGAALRQSRSSRCGSRCR</sequence>
<evidence type="ECO:0000313" key="1">
    <source>
        <dbReference type="EMBL" id="KWV90279.1"/>
    </source>
</evidence>
<dbReference type="Proteomes" id="UP000061348">
    <property type="component" value="Unassembled WGS sequence"/>
</dbReference>
<evidence type="ECO:0000313" key="2">
    <source>
        <dbReference type="Proteomes" id="UP000061348"/>
    </source>
</evidence>
<accession>A0A120G9E4</accession>
<comment type="caution">
    <text evidence="1">The sequence shown here is derived from an EMBL/GenBank/DDBJ whole genome shotgun (WGS) entry which is preliminary data.</text>
</comment>
<gene>
    <name evidence="1" type="ORF">PFLmoz3_00277</name>
</gene>
<proteinExistence type="predicted"/>